<feature type="region of interest" description="Disordered" evidence="1">
    <location>
        <begin position="549"/>
        <end position="569"/>
    </location>
</feature>
<organism evidence="2 3">
    <name type="scientific">Prorocentrum cordatum</name>
    <dbReference type="NCBI Taxonomy" id="2364126"/>
    <lineage>
        <taxon>Eukaryota</taxon>
        <taxon>Sar</taxon>
        <taxon>Alveolata</taxon>
        <taxon>Dinophyceae</taxon>
        <taxon>Prorocentrales</taxon>
        <taxon>Prorocentraceae</taxon>
        <taxon>Prorocentrum</taxon>
    </lineage>
</organism>
<evidence type="ECO:0000313" key="3">
    <source>
        <dbReference type="Proteomes" id="UP001189429"/>
    </source>
</evidence>
<dbReference type="EMBL" id="CAUYUJ010015638">
    <property type="protein sequence ID" value="CAK0856466.1"/>
    <property type="molecule type" value="Genomic_DNA"/>
</dbReference>
<protein>
    <submittedName>
        <fullName evidence="2">Uncharacterized protein</fullName>
    </submittedName>
</protein>
<evidence type="ECO:0000256" key="1">
    <source>
        <dbReference type="SAM" id="MobiDB-lite"/>
    </source>
</evidence>
<name>A0ABN9UAZ6_9DINO</name>
<feature type="region of interest" description="Disordered" evidence="1">
    <location>
        <begin position="134"/>
        <end position="161"/>
    </location>
</feature>
<gene>
    <name evidence="2" type="ORF">PCOR1329_LOCUS46855</name>
</gene>
<evidence type="ECO:0000313" key="2">
    <source>
        <dbReference type="EMBL" id="CAK0856466.1"/>
    </source>
</evidence>
<accession>A0ABN9UAZ6</accession>
<reference evidence="2" key="1">
    <citation type="submission" date="2023-10" db="EMBL/GenBank/DDBJ databases">
        <authorList>
            <person name="Chen Y."/>
            <person name="Shah S."/>
            <person name="Dougan E. K."/>
            <person name="Thang M."/>
            <person name="Chan C."/>
        </authorList>
    </citation>
    <scope>NUCLEOTIDE SEQUENCE [LARGE SCALE GENOMIC DNA]</scope>
</reference>
<comment type="caution">
    <text evidence="2">The sequence shown here is derived from an EMBL/GenBank/DDBJ whole genome shotgun (WGS) entry which is preliminary data.</text>
</comment>
<keyword evidence="3" id="KW-1185">Reference proteome</keyword>
<proteinExistence type="predicted"/>
<sequence>MSDILPVVSPFTAVPPLLHSVHFRAGAVLAEVPLCARCWRSQAAAAMKRIALVHTLLPHLLLPFLSPASSPAGAVPLHAVLPDDQACSGPVGCEPLSLLEKGNPADPVVVVCSERYRAIAARGLDCTLPSKESWEKRRRNEEQPQSAQDGEDEPSSVEPTHALLSCGNGSEIHIVSDEQNFTKWKRTLQDLLENGPKGATLIGIGRMALKSFHFFQHGNSQLSSFFSRVALITLYPLGEDSFLWKSDATCPTTVECFFFDIFPGVFAAGVSAGLPAWTRQAVAIITDRRSADGSPFPFDTDLTFKAFVSGVKYANPALDVITTQVSFDMYFPHDSFTVAVGAEIRTLMQQASVIYLDIFSESSLIAALQEMHETTRGLKAGWAILPPWFRPYTDDGAPQERWNRVVFNSVSVDWARAVRDIIANPGHHEKLTIQDGYVTTLWTKSELDSDSLWMNDFTGVFDKQPNQLKDLSRFPCGQRDRSIYEHMNVAWHGLTAPEKSTERATCNVMAKGCNIKEKRDLKLKQGKIPQTWPDMFCRPLPGFPKRCQGSPIEQDSCSAPDGDDSSPAMLRRVGVGLSGGGMCRRPLNM</sequence>
<dbReference type="Proteomes" id="UP001189429">
    <property type="component" value="Unassembled WGS sequence"/>
</dbReference>